<evidence type="ECO:0000313" key="3">
    <source>
        <dbReference type="Proteomes" id="UP000018747"/>
    </source>
</evidence>
<evidence type="ECO:0000256" key="1">
    <source>
        <dbReference type="SAM" id="MobiDB-lite"/>
    </source>
</evidence>
<sequence length="39" mass="4741">MNKTLQQEKESDLQEYKKGIKTEQNKAKKRRPHKEKITQ</sequence>
<dbReference type="EMBL" id="AHMT02000057">
    <property type="protein sequence ID" value="EQA60632.1"/>
    <property type="molecule type" value="Genomic_DNA"/>
</dbReference>
<dbReference type="AlphaFoldDB" id="V6HUX5"/>
<feature type="compositionally biased region" description="Basic residues" evidence="1">
    <location>
        <begin position="27"/>
        <end position="39"/>
    </location>
</feature>
<feature type="region of interest" description="Disordered" evidence="1">
    <location>
        <begin position="1"/>
        <end position="39"/>
    </location>
</feature>
<organism evidence="2 3">
    <name type="scientific">Leptospira alexanderi serovar Manhao 3 str. L 60</name>
    <dbReference type="NCBI Taxonomy" id="1049759"/>
    <lineage>
        <taxon>Bacteria</taxon>
        <taxon>Pseudomonadati</taxon>
        <taxon>Spirochaetota</taxon>
        <taxon>Spirochaetia</taxon>
        <taxon>Leptospirales</taxon>
        <taxon>Leptospiraceae</taxon>
        <taxon>Leptospira</taxon>
    </lineage>
</organism>
<name>V6HUX5_9LEPT</name>
<protein>
    <submittedName>
        <fullName evidence="2">Uncharacterized protein</fullName>
    </submittedName>
</protein>
<keyword evidence="3" id="KW-1185">Reference proteome</keyword>
<feature type="compositionally biased region" description="Basic and acidic residues" evidence="1">
    <location>
        <begin position="1"/>
        <end position="26"/>
    </location>
</feature>
<proteinExistence type="predicted"/>
<evidence type="ECO:0000313" key="2">
    <source>
        <dbReference type="EMBL" id="EQA60632.1"/>
    </source>
</evidence>
<comment type="caution">
    <text evidence="2">The sequence shown here is derived from an EMBL/GenBank/DDBJ whole genome shotgun (WGS) entry which is preliminary data.</text>
</comment>
<dbReference type="Proteomes" id="UP000018747">
    <property type="component" value="Unassembled WGS sequence"/>
</dbReference>
<accession>V6HUX5</accession>
<reference evidence="2" key="1">
    <citation type="submission" date="2013-05" db="EMBL/GenBank/DDBJ databases">
        <authorList>
            <person name="Harkins D.M."/>
            <person name="Durkin A.S."/>
            <person name="Brinkac L.M."/>
            <person name="Haft D.H."/>
            <person name="Selengut J.D."/>
            <person name="Sanka R."/>
            <person name="DePew J."/>
            <person name="Purushe J."/>
            <person name="Hartskeerl R.A."/>
            <person name="Ahmed A."/>
            <person name="van der Linden H."/>
            <person name="Goris M.G.A."/>
            <person name="Vinetz J.M."/>
            <person name="Sutton G.G."/>
            <person name="Nierman W.C."/>
            <person name="Fouts D.E."/>
        </authorList>
    </citation>
    <scope>NUCLEOTIDE SEQUENCE [LARGE SCALE GENOMIC DNA]</scope>
    <source>
        <strain evidence="2">L 60</strain>
    </source>
</reference>
<gene>
    <name evidence="2" type="ORF">LEP1GSC062_4333</name>
</gene>